<feature type="compositionally biased region" description="Basic and acidic residues" evidence="1">
    <location>
        <begin position="131"/>
        <end position="141"/>
    </location>
</feature>
<feature type="chain" id="PRO_5029645833" evidence="2">
    <location>
        <begin position="23"/>
        <end position="141"/>
    </location>
</feature>
<dbReference type="EMBL" id="LC460470">
    <property type="protein sequence ID" value="BBI37407.1"/>
    <property type="molecule type" value="Genomic_DNA"/>
</dbReference>
<organism evidence="3">
    <name type="scientific">Placozoa sp. H17 HM-2017</name>
    <dbReference type="NCBI Taxonomy" id="2017600"/>
    <lineage>
        <taxon>Eukaryota</taxon>
        <taxon>Metazoa</taxon>
        <taxon>Placozoa</taxon>
    </lineage>
</organism>
<geneLocation type="mitochondrion" evidence="3"/>
<proteinExistence type="predicted"/>
<evidence type="ECO:0000313" key="3">
    <source>
        <dbReference type="EMBL" id="BBI37407.1"/>
    </source>
</evidence>
<reference evidence="3" key="1">
    <citation type="journal article" date="2020" name="Genome Biol.">
        <title>Mitochondrial genome evolution of placozoans: gene rearrangements and repeat expansions.</title>
        <authorList>
            <person name="Miyazawa H."/>
            <person name="Osigus H.J."/>
            <person name="Rolfes S."/>
            <person name="Kamm K."/>
            <person name="Schierwater B."/>
            <person name="Nakano H."/>
        </authorList>
    </citation>
    <scope>NUCLEOTIDE SEQUENCE</scope>
    <source>
        <strain evidence="3">SKN_2</strain>
    </source>
</reference>
<feature type="region of interest" description="Disordered" evidence="1">
    <location>
        <begin position="31"/>
        <end position="141"/>
    </location>
</feature>
<dbReference type="AlphaFoldDB" id="A0A7I6NFG3"/>
<sequence length="141" mass="15410">MLAMGTFTKINYFLFLIISLWAKKNGPLVRGELSDPCRANPNKKDWDPLDPPPPPPQQLTDQRAPSALGRSVGADGRCGAQRYLLGGPPEGRRRPPGDGGETPRPILLVGIPHGLRDKEFWKSSGGLSRESPFDHPPPRPS</sequence>
<feature type="signal peptide" evidence="2">
    <location>
        <begin position="1"/>
        <end position="22"/>
    </location>
</feature>
<accession>A0A7I6NFG3</accession>
<evidence type="ECO:0000256" key="1">
    <source>
        <dbReference type="SAM" id="MobiDB-lite"/>
    </source>
</evidence>
<name>A0A7I6NFG3_9METZ</name>
<protein>
    <submittedName>
        <fullName evidence="3">Uncharacterized protein</fullName>
    </submittedName>
</protein>
<keyword evidence="3" id="KW-0496">Mitochondrion</keyword>
<evidence type="ECO:0000256" key="2">
    <source>
        <dbReference type="SAM" id="SignalP"/>
    </source>
</evidence>
<keyword evidence="2" id="KW-0732">Signal</keyword>